<dbReference type="CDD" id="cd01026">
    <property type="entry name" value="TOPRIM_OLD"/>
    <property type="match status" value="1"/>
</dbReference>
<dbReference type="OrthoDB" id="308933at2"/>
<dbReference type="Pfam" id="PF20469">
    <property type="entry name" value="OLD-like_TOPRIM"/>
    <property type="match status" value="1"/>
</dbReference>
<accession>A0A4R3L575</accession>
<protein>
    <submittedName>
        <fullName evidence="3">Putative ATP-dependent endonuclease of OLD family</fullName>
    </submittedName>
</protein>
<dbReference type="Gene3D" id="3.40.50.300">
    <property type="entry name" value="P-loop containing nucleotide triphosphate hydrolases"/>
    <property type="match status" value="2"/>
</dbReference>
<feature type="domain" description="Endonuclease GajA/Old nuclease/RecF-like AAA" evidence="1">
    <location>
        <begin position="1"/>
        <end position="133"/>
    </location>
</feature>
<dbReference type="Proteomes" id="UP000294937">
    <property type="component" value="Unassembled WGS sequence"/>
</dbReference>
<dbReference type="GO" id="GO:0004519">
    <property type="term" value="F:endonuclease activity"/>
    <property type="evidence" value="ECO:0007669"/>
    <property type="project" value="UniProtKB-KW"/>
</dbReference>
<feature type="domain" description="Endonuclease GajA/Old nuclease/RecF-like AAA" evidence="1">
    <location>
        <begin position="259"/>
        <end position="455"/>
    </location>
</feature>
<keyword evidence="3" id="KW-0255">Endonuclease</keyword>
<dbReference type="InterPro" id="IPR051396">
    <property type="entry name" value="Bact_Antivir_Def_Nuclease"/>
</dbReference>
<dbReference type="RefSeq" id="WP_131926079.1">
    <property type="nucleotide sequence ID" value="NZ_SMAG01000008.1"/>
</dbReference>
<organism evidence="3 4">
    <name type="scientific">Hazenella coriacea</name>
    <dbReference type="NCBI Taxonomy" id="1179467"/>
    <lineage>
        <taxon>Bacteria</taxon>
        <taxon>Bacillati</taxon>
        <taxon>Bacillota</taxon>
        <taxon>Bacilli</taxon>
        <taxon>Bacillales</taxon>
        <taxon>Thermoactinomycetaceae</taxon>
        <taxon>Hazenella</taxon>
    </lineage>
</organism>
<reference evidence="3 4" key="1">
    <citation type="submission" date="2019-03" db="EMBL/GenBank/DDBJ databases">
        <title>Genomic Encyclopedia of Type Strains, Phase IV (KMG-IV): sequencing the most valuable type-strain genomes for metagenomic binning, comparative biology and taxonomic classification.</title>
        <authorList>
            <person name="Goeker M."/>
        </authorList>
    </citation>
    <scope>NUCLEOTIDE SEQUENCE [LARGE SCALE GENOMIC DNA]</scope>
    <source>
        <strain evidence="3 4">DSM 45707</strain>
    </source>
</reference>
<sequence>MQIKFVEIQNYRKLKSCRVEFTDKTTLFVGANNSGKTSAMTALIQFLDKKNGFTINDFTISNWIKINQIGEKWCNDRKELPDFSEDNLGILLPTMDIWLQVEEKEIHYVTHLIPTLDWDGGLLGVRLRLEPKNIEDLHKNFLDSIKQVQETLATAKLEKDGESISLWPRDLEDYLNRKIQTQFMIKSYILDPAKCSQPENGIAQPQILPLDSQPLEGDPFRKLFLVHHINAQRGFADPVNTTNQDGGSRGGPVGNLSTQLRTYYNTHLNPTELPDPSDIHAIQAIESAQKEFDKKLKEGFKDPISELESLGYPGFSDPKITISTKLKPIDGLNHSSAIQFELMPENDQNNSLQLPEQYNGLGYQNLISIIFKLVEFRDEWMRVGKVAKKNPIDKDIFFIPPLHIVLIEEPEAHLHAQVQQVFIRQAYKVLRNHENLKQKNNFTTQLIVSTHSSHITHEMPFSCLRYFRRNPANADKEVPTSTIVNLSNVFGKGEETERFVTRYLQSTHCDLFFADAAILVEGPAERMLIPHFIRKHFSELHQKYISLLEIGGSHAHTLKSLIEQLGLTSLIITDLDSVDPDKNDSTTPPCRNKGYKTRNHTLKTWIPVKSDIDELLDLPDEEKVISFDNGFSVRVAYQSPIKVVMNSEGTEVEALPYTFEDALVLENIDLFKVIKGKGLIKKFKDAINNTESISELSEQLFKDLRKGKKAEFALDLIYFEDPNELKVPTYIHEGLTWLKNELPKNQEDVRSINPTAETIVVEEKVRI</sequence>
<comment type="caution">
    <text evidence="3">The sequence shown here is derived from an EMBL/GenBank/DDBJ whole genome shotgun (WGS) entry which is preliminary data.</text>
</comment>
<proteinExistence type="predicted"/>
<name>A0A4R3L575_9BACL</name>
<dbReference type="AlphaFoldDB" id="A0A4R3L575"/>
<feature type="domain" description="OLD protein-like TOPRIM" evidence="2">
    <location>
        <begin position="512"/>
        <end position="576"/>
    </location>
</feature>
<evidence type="ECO:0000313" key="4">
    <source>
        <dbReference type="Proteomes" id="UP000294937"/>
    </source>
</evidence>
<dbReference type="InterPro" id="IPR027417">
    <property type="entry name" value="P-loop_NTPase"/>
</dbReference>
<evidence type="ECO:0000259" key="2">
    <source>
        <dbReference type="Pfam" id="PF20469"/>
    </source>
</evidence>
<keyword evidence="3" id="KW-0540">Nuclease</keyword>
<dbReference type="InterPro" id="IPR034139">
    <property type="entry name" value="TOPRIM_OLD"/>
</dbReference>
<dbReference type="EMBL" id="SMAG01000008">
    <property type="protein sequence ID" value="TCS93294.1"/>
    <property type="molecule type" value="Genomic_DNA"/>
</dbReference>
<keyword evidence="4" id="KW-1185">Reference proteome</keyword>
<dbReference type="SUPFAM" id="SSF52540">
    <property type="entry name" value="P-loop containing nucleoside triphosphate hydrolases"/>
    <property type="match status" value="1"/>
</dbReference>
<dbReference type="Pfam" id="PF13175">
    <property type="entry name" value="AAA_15"/>
    <property type="match status" value="2"/>
</dbReference>
<evidence type="ECO:0000259" key="1">
    <source>
        <dbReference type="Pfam" id="PF13175"/>
    </source>
</evidence>
<gene>
    <name evidence="3" type="ORF">EDD58_108121</name>
</gene>
<dbReference type="PANTHER" id="PTHR43581">
    <property type="entry name" value="ATP/GTP PHOSPHATASE"/>
    <property type="match status" value="1"/>
</dbReference>
<keyword evidence="3" id="KW-0378">Hydrolase</keyword>
<evidence type="ECO:0000313" key="3">
    <source>
        <dbReference type="EMBL" id="TCS93294.1"/>
    </source>
</evidence>
<dbReference type="PANTHER" id="PTHR43581:SF2">
    <property type="entry name" value="EXCINUCLEASE ATPASE SUBUNIT"/>
    <property type="match status" value="1"/>
</dbReference>
<dbReference type="InterPro" id="IPR041685">
    <property type="entry name" value="AAA_GajA/Old/RecF-like"/>
</dbReference>